<dbReference type="InterPro" id="IPR011059">
    <property type="entry name" value="Metal-dep_hydrolase_composite"/>
</dbReference>
<dbReference type="PROSITE" id="PS51257">
    <property type="entry name" value="PROKAR_LIPOPROTEIN"/>
    <property type="match status" value="1"/>
</dbReference>
<dbReference type="SUPFAM" id="SSF51556">
    <property type="entry name" value="Metallo-dependent hydrolases"/>
    <property type="match status" value="1"/>
</dbReference>
<dbReference type="SUPFAM" id="SSF51338">
    <property type="entry name" value="Composite domain of metallo-dependent hydrolases"/>
    <property type="match status" value="1"/>
</dbReference>
<dbReference type="PANTHER" id="PTHR43135:SF3">
    <property type="entry name" value="ALPHA-D-RIBOSE 1-METHYLPHOSPHONATE 5-TRIPHOSPHATE DIPHOSPHATASE"/>
    <property type="match status" value="1"/>
</dbReference>
<accession>A0ABX5WYF9</accession>
<evidence type="ECO:0000313" key="3">
    <source>
        <dbReference type="EMBL" id="QDO84146.1"/>
    </source>
</evidence>
<dbReference type="RefSeq" id="WP_144046510.1">
    <property type="nucleotide sequence ID" value="NZ_CP041614.1"/>
</dbReference>
<protein>
    <submittedName>
        <fullName evidence="3">Amidohydrolase family protein</fullName>
    </submittedName>
</protein>
<organism evidence="3 4">
    <name type="scientific">Shewanella psychropiezotolerans</name>
    <dbReference type="NCBI Taxonomy" id="2593655"/>
    <lineage>
        <taxon>Bacteria</taxon>
        <taxon>Pseudomonadati</taxon>
        <taxon>Pseudomonadota</taxon>
        <taxon>Gammaproteobacteria</taxon>
        <taxon>Alteromonadales</taxon>
        <taxon>Shewanellaceae</taxon>
        <taxon>Shewanella</taxon>
    </lineage>
</organism>
<evidence type="ECO:0000259" key="2">
    <source>
        <dbReference type="Pfam" id="PF01979"/>
    </source>
</evidence>
<evidence type="ECO:0000313" key="4">
    <source>
        <dbReference type="Proteomes" id="UP000315947"/>
    </source>
</evidence>
<feature type="chain" id="PRO_5045697819" evidence="1">
    <location>
        <begin position="22"/>
        <end position="496"/>
    </location>
</feature>
<feature type="signal peptide" evidence="1">
    <location>
        <begin position="1"/>
        <end position="21"/>
    </location>
</feature>
<reference evidence="3 4" key="1">
    <citation type="submission" date="2019-07" db="EMBL/GenBank/DDBJ databases">
        <title>Shewanella sp. YLB-06 whole genomic sequence.</title>
        <authorList>
            <person name="Yu L."/>
        </authorList>
    </citation>
    <scope>NUCLEOTIDE SEQUENCE [LARGE SCALE GENOMIC DNA]</scope>
    <source>
        <strain evidence="3 4">YLB-06</strain>
    </source>
</reference>
<dbReference type="Gene3D" id="3.20.20.140">
    <property type="entry name" value="Metal-dependent hydrolases"/>
    <property type="match status" value="1"/>
</dbReference>
<sequence length="496" mass="54631">MYKKTLSLSIFAALVLTGCQADTQAQQITKTQYDVIIYNANVIDVETGKIRVNAVIALDDDKIALVGDESLLDTNQATRMFDAENKYVIPGLWDMHVHFEGENLIKDNADLFPVYIAYGITTVRDAASDLGEQVLDWRDQINAGEILGPQIYTAGRKLEGIDSIWKGDLEIGNTKELNDALDYLDSKHVDFIKMTANTLQPDLFVEGIKTSKARGYKVSAHIPQKATVEMIVGAGVSSIEHASYMLRLGIPNEAELIAKINAGEIKSSAARKLYVSEFDQTLANKRYQALAAKGVAITPTLIGGKQLAYLDENDHADDDFKKYLTAEFMSHYAWRIERMGKRTPEQIQASKTRYQLIASQIPHLEEAGVLVMAGSDSAALNTFVYPAMALHEELTLFQDAGVKPLQILQAATVNGAKFMGVKDKIATVEANKEADLVILNSNPLEDIHATQDIFAVVNNGQLLEREVLDKLLATAAKQKIELDVTRANDSAVDVRL</sequence>
<dbReference type="InterPro" id="IPR032466">
    <property type="entry name" value="Metal_Hydrolase"/>
</dbReference>
<dbReference type="Proteomes" id="UP000315947">
    <property type="component" value="Chromosome"/>
</dbReference>
<dbReference type="PANTHER" id="PTHR43135">
    <property type="entry name" value="ALPHA-D-RIBOSE 1-METHYLPHOSPHONATE 5-TRIPHOSPHATE DIPHOSPHATASE"/>
    <property type="match status" value="1"/>
</dbReference>
<dbReference type="Pfam" id="PF01979">
    <property type="entry name" value="Amidohydro_1"/>
    <property type="match status" value="1"/>
</dbReference>
<name>A0ABX5WYF9_9GAMM</name>
<keyword evidence="4" id="KW-1185">Reference proteome</keyword>
<proteinExistence type="predicted"/>
<feature type="domain" description="Amidohydrolase-related" evidence="2">
    <location>
        <begin position="87"/>
        <end position="452"/>
    </location>
</feature>
<dbReference type="InterPro" id="IPR006680">
    <property type="entry name" value="Amidohydro-rel"/>
</dbReference>
<evidence type="ECO:0000256" key="1">
    <source>
        <dbReference type="SAM" id="SignalP"/>
    </source>
</evidence>
<keyword evidence="1" id="KW-0732">Signal</keyword>
<gene>
    <name evidence="3" type="ORF">FM037_14030</name>
</gene>
<dbReference type="Gene3D" id="2.30.40.10">
    <property type="entry name" value="Urease, subunit C, domain 1"/>
    <property type="match status" value="1"/>
</dbReference>
<dbReference type="InterPro" id="IPR051781">
    <property type="entry name" value="Metallo-dep_Hydrolase"/>
</dbReference>
<dbReference type="EMBL" id="CP041614">
    <property type="protein sequence ID" value="QDO84146.1"/>
    <property type="molecule type" value="Genomic_DNA"/>
</dbReference>